<evidence type="ECO:0000313" key="2">
    <source>
        <dbReference type="Proteomes" id="UP000265520"/>
    </source>
</evidence>
<organism evidence="1 2">
    <name type="scientific">Trifolium medium</name>
    <dbReference type="NCBI Taxonomy" id="97028"/>
    <lineage>
        <taxon>Eukaryota</taxon>
        <taxon>Viridiplantae</taxon>
        <taxon>Streptophyta</taxon>
        <taxon>Embryophyta</taxon>
        <taxon>Tracheophyta</taxon>
        <taxon>Spermatophyta</taxon>
        <taxon>Magnoliopsida</taxon>
        <taxon>eudicotyledons</taxon>
        <taxon>Gunneridae</taxon>
        <taxon>Pentapetalae</taxon>
        <taxon>rosids</taxon>
        <taxon>fabids</taxon>
        <taxon>Fabales</taxon>
        <taxon>Fabaceae</taxon>
        <taxon>Papilionoideae</taxon>
        <taxon>50 kb inversion clade</taxon>
        <taxon>NPAAA clade</taxon>
        <taxon>Hologalegina</taxon>
        <taxon>IRL clade</taxon>
        <taxon>Trifolieae</taxon>
        <taxon>Trifolium</taxon>
    </lineage>
</organism>
<dbReference type="AlphaFoldDB" id="A0A392UJ51"/>
<evidence type="ECO:0000313" key="1">
    <source>
        <dbReference type="EMBL" id="MCI72664.1"/>
    </source>
</evidence>
<reference evidence="1 2" key="1">
    <citation type="journal article" date="2018" name="Front. Plant Sci.">
        <title>Red Clover (Trifolium pratense) and Zigzag Clover (T. medium) - A Picture of Genomic Similarities and Differences.</title>
        <authorList>
            <person name="Dluhosova J."/>
            <person name="Istvanek J."/>
            <person name="Nedelnik J."/>
            <person name="Repkova J."/>
        </authorList>
    </citation>
    <scope>NUCLEOTIDE SEQUENCE [LARGE SCALE GENOMIC DNA]</scope>
    <source>
        <strain evidence="2">cv. 10/8</strain>
        <tissue evidence="1">Leaf</tissue>
    </source>
</reference>
<accession>A0A392UJ51</accession>
<dbReference type="EMBL" id="LXQA010822785">
    <property type="protein sequence ID" value="MCI72664.1"/>
    <property type="molecule type" value="Genomic_DNA"/>
</dbReference>
<name>A0A392UJ51_9FABA</name>
<keyword evidence="2" id="KW-1185">Reference proteome</keyword>
<feature type="non-terminal residue" evidence="1">
    <location>
        <position position="1"/>
    </location>
</feature>
<comment type="caution">
    <text evidence="1">The sequence shown here is derived from an EMBL/GenBank/DDBJ whole genome shotgun (WGS) entry which is preliminary data.</text>
</comment>
<dbReference type="Proteomes" id="UP000265520">
    <property type="component" value="Unassembled WGS sequence"/>
</dbReference>
<sequence length="36" mass="3887">DGRTQPAWQLHFLSTLSAASRTLHHAALTAELPFAA</sequence>
<proteinExistence type="predicted"/>
<protein>
    <submittedName>
        <fullName evidence="1">Uncharacterized protein</fullName>
    </submittedName>
</protein>